<dbReference type="Pfam" id="PF02894">
    <property type="entry name" value="GFO_IDH_MocA_C"/>
    <property type="match status" value="1"/>
</dbReference>
<evidence type="ECO:0000259" key="2">
    <source>
        <dbReference type="Pfam" id="PF01408"/>
    </source>
</evidence>
<dbReference type="AlphaFoldDB" id="A0A9D1ZPZ4"/>
<dbReference type="InterPro" id="IPR051317">
    <property type="entry name" value="Gfo/Idh/MocA_oxidoreduct"/>
</dbReference>
<protein>
    <submittedName>
        <fullName evidence="4">Gfo/Idh/MocA family oxidoreductase</fullName>
    </submittedName>
</protein>
<feature type="domain" description="Gfo/Idh/MocA-like oxidoreductase N-terminal" evidence="2">
    <location>
        <begin position="5"/>
        <end position="120"/>
    </location>
</feature>
<dbReference type="PANTHER" id="PTHR43708:SF7">
    <property type="entry name" value="OXIDOREDUCTASE"/>
    <property type="match status" value="1"/>
</dbReference>
<dbReference type="GO" id="GO:0000166">
    <property type="term" value="F:nucleotide binding"/>
    <property type="evidence" value="ECO:0007669"/>
    <property type="project" value="InterPro"/>
</dbReference>
<evidence type="ECO:0000256" key="1">
    <source>
        <dbReference type="ARBA" id="ARBA00010928"/>
    </source>
</evidence>
<feature type="domain" description="Gfo/Idh/MocA-like oxidoreductase C-terminal" evidence="3">
    <location>
        <begin position="136"/>
        <end position="341"/>
    </location>
</feature>
<dbReference type="InterPro" id="IPR004104">
    <property type="entry name" value="Gfo/Idh/MocA-like_OxRdtase_C"/>
</dbReference>
<sequence>MKKLTIAYIGNGKSANRYHLPFSLKLKDQIKVKTIYARHISHEVWKKIDGIQYTTDVNDIYNDPEIDLVVLSVPAGVHYKLAKEVLDHNKNVLVEKPFTETEAQARELFQLAKEKHLLIQCYQNRRYDSDFLTVQKVIESGKLGDILEIESTYDYFRPYIPEGEKEFSVGHSFLYGHACHTLDQIISYFGKADKVHYDIRQLLGKNRMNDYFDIDMYYGIMKVSVKSSFFRLVPRPSFTVYGKKGVFVKQDMDRQEVDLKHFYMPDHADFGLDRPEDYGMLTYLDDDNQYHQEKVVSEVGDYSRVYQGLYDAIINGQPKTVKDEETIYQMHMLETGIKEITEEKENQ</sequence>
<dbReference type="InterPro" id="IPR036291">
    <property type="entry name" value="NAD(P)-bd_dom_sf"/>
</dbReference>
<comment type="caution">
    <text evidence="4">The sequence shown here is derived from an EMBL/GenBank/DDBJ whole genome shotgun (WGS) entry which is preliminary data.</text>
</comment>
<reference evidence="4" key="1">
    <citation type="journal article" date="2021" name="PeerJ">
        <title>Extensive microbial diversity within the chicken gut microbiome revealed by metagenomics and culture.</title>
        <authorList>
            <person name="Gilroy R."/>
            <person name="Ravi A."/>
            <person name="Getino M."/>
            <person name="Pursley I."/>
            <person name="Horton D.L."/>
            <person name="Alikhan N.F."/>
            <person name="Baker D."/>
            <person name="Gharbi K."/>
            <person name="Hall N."/>
            <person name="Watson M."/>
            <person name="Adriaenssens E.M."/>
            <person name="Foster-Nyarko E."/>
            <person name="Jarju S."/>
            <person name="Secka A."/>
            <person name="Antonio M."/>
            <person name="Oren A."/>
            <person name="Chaudhuri R.R."/>
            <person name="La Ragione R."/>
            <person name="Hildebrand F."/>
            <person name="Pallen M.J."/>
        </authorList>
    </citation>
    <scope>NUCLEOTIDE SEQUENCE</scope>
    <source>
        <strain evidence="4">3204</strain>
    </source>
</reference>
<dbReference type="Proteomes" id="UP000824013">
    <property type="component" value="Unassembled WGS sequence"/>
</dbReference>
<gene>
    <name evidence="4" type="ORF">H9820_03390</name>
</gene>
<comment type="similarity">
    <text evidence="1">Belongs to the Gfo/Idh/MocA family.</text>
</comment>
<dbReference type="Gene3D" id="3.30.360.10">
    <property type="entry name" value="Dihydrodipicolinate Reductase, domain 2"/>
    <property type="match status" value="1"/>
</dbReference>
<evidence type="ECO:0000313" key="5">
    <source>
        <dbReference type="Proteomes" id="UP000824013"/>
    </source>
</evidence>
<dbReference type="Pfam" id="PF01408">
    <property type="entry name" value="GFO_IDH_MocA"/>
    <property type="match status" value="1"/>
</dbReference>
<dbReference type="InterPro" id="IPR000683">
    <property type="entry name" value="Gfo/Idh/MocA-like_OxRdtase_N"/>
</dbReference>
<name>A0A9D1ZPZ4_9LACO</name>
<accession>A0A9D1ZPZ4</accession>
<evidence type="ECO:0000259" key="3">
    <source>
        <dbReference type="Pfam" id="PF02894"/>
    </source>
</evidence>
<dbReference type="PANTHER" id="PTHR43708">
    <property type="entry name" value="CONSERVED EXPRESSED OXIDOREDUCTASE (EUROFUNG)"/>
    <property type="match status" value="1"/>
</dbReference>
<reference evidence="4" key="2">
    <citation type="submission" date="2021-04" db="EMBL/GenBank/DDBJ databases">
        <authorList>
            <person name="Gilroy R."/>
        </authorList>
    </citation>
    <scope>NUCLEOTIDE SEQUENCE</scope>
    <source>
        <strain evidence="4">3204</strain>
    </source>
</reference>
<evidence type="ECO:0000313" key="4">
    <source>
        <dbReference type="EMBL" id="HIY91974.1"/>
    </source>
</evidence>
<dbReference type="EMBL" id="DXCM01000024">
    <property type="protein sequence ID" value="HIY91974.1"/>
    <property type="molecule type" value="Genomic_DNA"/>
</dbReference>
<dbReference type="SUPFAM" id="SSF51735">
    <property type="entry name" value="NAD(P)-binding Rossmann-fold domains"/>
    <property type="match status" value="1"/>
</dbReference>
<proteinExistence type="inferred from homology"/>
<organism evidence="4 5">
    <name type="scientific">Candidatus Companilactobacillus pullicola</name>
    <dbReference type="NCBI Taxonomy" id="2838523"/>
    <lineage>
        <taxon>Bacteria</taxon>
        <taxon>Bacillati</taxon>
        <taxon>Bacillota</taxon>
        <taxon>Bacilli</taxon>
        <taxon>Lactobacillales</taxon>
        <taxon>Lactobacillaceae</taxon>
        <taxon>Companilactobacillus</taxon>
    </lineage>
</organism>
<dbReference type="Gene3D" id="3.40.50.720">
    <property type="entry name" value="NAD(P)-binding Rossmann-like Domain"/>
    <property type="match status" value="1"/>
</dbReference>